<evidence type="ECO:0000256" key="3">
    <source>
        <dbReference type="ARBA" id="ARBA00022722"/>
    </source>
</evidence>
<dbReference type="Pfam" id="PF17917">
    <property type="entry name" value="RT_RNaseH"/>
    <property type="match status" value="1"/>
</dbReference>
<evidence type="ECO:0000256" key="2">
    <source>
        <dbReference type="ARBA" id="ARBA00022695"/>
    </source>
</evidence>
<dbReference type="GO" id="GO:0003964">
    <property type="term" value="F:RNA-directed DNA polymerase activity"/>
    <property type="evidence" value="ECO:0007669"/>
    <property type="project" value="UniProtKB-KW"/>
</dbReference>
<evidence type="ECO:0000259" key="9">
    <source>
        <dbReference type="Pfam" id="PF17921"/>
    </source>
</evidence>
<evidence type="ECO:0000256" key="5">
    <source>
        <dbReference type="ARBA" id="ARBA00022801"/>
    </source>
</evidence>
<dbReference type="InterPro" id="IPR043502">
    <property type="entry name" value="DNA/RNA_pol_sf"/>
</dbReference>
<dbReference type="GO" id="GO:0004519">
    <property type="term" value="F:endonuclease activity"/>
    <property type="evidence" value="ECO:0007669"/>
    <property type="project" value="UniProtKB-KW"/>
</dbReference>
<feature type="region of interest" description="Disordered" evidence="7">
    <location>
        <begin position="100"/>
        <end position="140"/>
    </location>
</feature>
<comment type="caution">
    <text evidence="10">The sequence shown here is derived from an EMBL/GenBank/DDBJ whole genome shotgun (WGS) entry which is preliminary data.</text>
</comment>
<dbReference type="Pfam" id="PF17921">
    <property type="entry name" value="Integrase_H2C2"/>
    <property type="match status" value="1"/>
</dbReference>
<gene>
    <name evidence="10" type="ORF">RJ639_037207</name>
</gene>
<reference evidence="10" key="1">
    <citation type="submission" date="2022-12" db="EMBL/GenBank/DDBJ databases">
        <title>Draft genome assemblies for two species of Escallonia (Escalloniales).</title>
        <authorList>
            <person name="Chanderbali A."/>
            <person name="Dervinis C."/>
            <person name="Anghel I."/>
            <person name="Soltis D."/>
            <person name="Soltis P."/>
            <person name="Zapata F."/>
        </authorList>
    </citation>
    <scope>NUCLEOTIDE SEQUENCE</scope>
    <source>
        <strain evidence="10">UCBG64.0493</strain>
        <tissue evidence="10">Leaf</tissue>
    </source>
</reference>
<dbReference type="Proteomes" id="UP001188597">
    <property type="component" value="Unassembled WGS sequence"/>
</dbReference>
<evidence type="ECO:0000313" key="11">
    <source>
        <dbReference type="Proteomes" id="UP001188597"/>
    </source>
</evidence>
<proteinExistence type="predicted"/>
<feature type="domain" description="Reverse transcriptase RNase H-like" evidence="8">
    <location>
        <begin position="252"/>
        <end position="352"/>
    </location>
</feature>
<dbReference type="EMBL" id="JAVXUP010000330">
    <property type="protein sequence ID" value="KAK3030710.1"/>
    <property type="molecule type" value="Genomic_DNA"/>
</dbReference>
<evidence type="ECO:0000259" key="8">
    <source>
        <dbReference type="Pfam" id="PF17917"/>
    </source>
</evidence>
<keyword evidence="5" id="KW-0378">Hydrolase</keyword>
<evidence type="ECO:0000256" key="1">
    <source>
        <dbReference type="ARBA" id="ARBA00022679"/>
    </source>
</evidence>
<dbReference type="GO" id="GO:0016787">
    <property type="term" value="F:hydrolase activity"/>
    <property type="evidence" value="ECO:0007669"/>
    <property type="project" value="UniProtKB-KW"/>
</dbReference>
<evidence type="ECO:0000256" key="6">
    <source>
        <dbReference type="ARBA" id="ARBA00022918"/>
    </source>
</evidence>
<dbReference type="InterPro" id="IPR041373">
    <property type="entry name" value="RT_RNaseH"/>
</dbReference>
<evidence type="ECO:0000256" key="4">
    <source>
        <dbReference type="ARBA" id="ARBA00022759"/>
    </source>
</evidence>
<dbReference type="PANTHER" id="PTHR48475">
    <property type="entry name" value="RIBONUCLEASE H"/>
    <property type="match status" value="1"/>
</dbReference>
<accession>A0AA88X1M3</accession>
<sequence length="551" mass="62032">MASNPISAAATRTTTVMALLVNRVAPATKTTAPVTVRTTTETVTALTITTVIPPRTSAVLPPLQPVGMTNIAPPIVENQAELMVVILAMQQSIERLQSVIENPPPQSEPPRPPSTFKTPEQTSHHQHMTQTEDEEFDGKRQNLRCIPSDGVLEDWVKPITSPLYGFTGLNRLQAIASTYHLLLKFPTPRGVGFMKRDQTLARRCYVASCRPEETVSIDDQRDKATRRRIKPVEALIHEYLASSPLLSKPISRKELFLYLAVAESAVSAVLIREEDGRQLPIYYVSKVLQGAEQRSPSTEKLAFALLIATRKLWPNFQSHTIVVLTDKPLRQIMHNPDLSGHLVPWSVELGEFEIRYRPRPSIKGQALGDFIIECILPIEDEETLLTPRPKLFVWTLFIGGSSNANRSGANYTLREVHEGICGQHLGGQRALEHKVLRQGYYWPTMQQDTMSYTKKCDACQRFSSIPRQAPSLLGVNPRSNWVTILRLTTYDPVQNEEALHANLDLLDEWREQATMCLAAYQNRVSKFYDQRVARAFQVGDLVLHCIEYPRS</sequence>
<organism evidence="10 11">
    <name type="scientific">Escallonia herrerae</name>
    <dbReference type="NCBI Taxonomy" id="1293975"/>
    <lineage>
        <taxon>Eukaryota</taxon>
        <taxon>Viridiplantae</taxon>
        <taxon>Streptophyta</taxon>
        <taxon>Embryophyta</taxon>
        <taxon>Tracheophyta</taxon>
        <taxon>Spermatophyta</taxon>
        <taxon>Magnoliopsida</taxon>
        <taxon>eudicotyledons</taxon>
        <taxon>Gunneridae</taxon>
        <taxon>Pentapetalae</taxon>
        <taxon>asterids</taxon>
        <taxon>campanulids</taxon>
        <taxon>Escalloniales</taxon>
        <taxon>Escalloniaceae</taxon>
        <taxon>Escallonia</taxon>
    </lineage>
</organism>
<keyword evidence="11" id="KW-1185">Reference proteome</keyword>
<evidence type="ECO:0000256" key="7">
    <source>
        <dbReference type="SAM" id="MobiDB-lite"/>
    </source>
</evidence>
<keyword evidence="2" id="KW-0548">Nucleotidyltransferase</keyword>
<evidence type="ECO:0008006" key="12">
    <source>
        <dbReference type="Google" id="ProtNLM"/>
    </source>
</evidence>
<dbReference type="Gene3D" id="1.10.340.70">
    <property type="match status" value="1"/>
</dbReference>
<keyword evidence="4" id="KW-0255">Endonuclease</keyword>
<keyword evidence="1" id="KW-0808">Transferase</keyword>
<dbReference type="PANTHER" id="PTHR48475:SF2">
    <property type="entry name" value="RIBONUCLEASE H"/>
    <property type="match status" value="1"/>
</dbReference>
<dbReference type="InterPro" id="IPR041588">
    <property type="entry name" value="Integrase_H2C2"/>
</dbReference>
<dbReference type="AlphaFoldDB" id="A0AA88X1M3"/>
<feature type="compositionally biased region" description="Pro residues" evidence="7">
    <location>
        <begin position="102"/>
        <end position="113"/>
    </location>
</feature>
<protein>
    <recommendedName>
        <fullName evidence="12">Reverse transcriptase/retrotransposon-derived protein RNase H-like domain-containing protein</fullName>
    </recommendedName>
</protein>
<dbReference type="SUPFAM" id="SSF56672">
    <property type="entry name" value="DNA/RNA polymerases"/>
    <property type="match status" value="1"/>
</dbReference>
<keyword evidence="3" id="KW-0540">Nuclease</keyword>
<name>A0AA88X1M3_9ASTE</name>
<evidence type="ECO:0000313" key="10">
    <source>
        <dbReference type="EMBL" id="KAK3030710.1"/>
    </source>
</evidence>
<feature type="domain" description="Integrase zinc-binding" evidence="9">
    <location>
        <begin position="413"/>
        <end position="462"/>
    </location>
</feature>
<keyword evidence="6" id="KW-0695">RNA-directed DNA polymerase</keyword>